<dbReference type="Proteomes" id="UP001345219">
    <property type="component" value="Chromosome 12"/>
</dbReference>
<organism evidence="1 2">
    <name type="scientific">Trapa incisa</name>
    <dbReference type="NCBI Taxonomy" id="236973"/>
    <lineage>
        <taxon>Eukaryota</taxon>
        <taxon>Viridiplantae</taxon>
        <taxon>Streptophyta</taxon>
        <taxon>Embryophyta</taxon>
        <taxon>Tracheophyta</taxon>
        <taxon>Spermatophyta</taxon>
        <taxon>Magnoliopsida</taxon>
        <taxon>eudicotyledons</taxon>
        <taxon>Gunneridae</taxon>
        <taxon>Pentapetalae</taxon>
        <taxon>rosids</taxon>
        <taxon>malvids</taxon>
        <taxon>Myrtales</taxon>
        <taxon>Lythraceae</taxon>
        <taxon>Trapa</taxon>
    </lineage>
</organism>
<dbReference type="AlphaFoldDB" id="A0AAN7GJH3"/>
<dbReference type="EMBL" id="JAXIOK010000019">
    <property type="protein sequence ID" value="KAK4747455.1"/>
    <property type="molecule type" value="Genomic_DNA"/>
</dbReference>
<evidence type="ECO:0000313" key="2">
    <source>
        <dbReference type="Proteomes" id="UP001345219"/>
    </source>
</evidence>
<comment type="caution">
    <text evidence="1">The sequence shown here is derived from an EMBL/GenBank/DDBJ whole genome shotgun (WGS) entry which is preliminary data.</text>
</comment>
<reference evidence="1 2" key="1">
    <citation type="journal article" date="2023" name="Hortic Res">
        <title>Pangenome of water caltrop reveals structural variations and asymmetric subgenome divergence after allopolyploidization.</title>
        <authorList>
            <person name="Zhang X."/>
            <person name="Chen Y."/>
            <person name="Wang L."/>
            <person name="Yuan Y."/>
            <person name="Fang M."/>
            <person name="Shi L."/>
            <person name="Lu R."/>
            <person name="Comes H.P."/>
            <person name="Ma Y."/>
            <person name="Chen Y."/>
            <person name="Huang G."/>
            <person name="Zhou Y."/>
            <person name="Zheng Z."/>
            <person name="Qiu Y."/>
        </authorList>
    </citation>
    <scope>NUCLEOTIDE SEQUENCE [LARGE SCALE GENOMIC DNA]</scope>
    <source>
        <tissue evidence="1">Roots</tissue>
    </source>
</reference>
<accession>A0AAN7GJH3</accession>
<evidence type="ECO:0000313" key="1">
    <source>
        <dbReference type="EMBL" id="KAK4747455.1"/>
    </source>
</evidence>
<keyword evidence="2" id="KW-1185">Reference proteome</keyword>
<name>A0AAN7GJH3_9MYRT</name>
<protein>
    <submittedName>
        <fullName evidence="1">Uncharacterized protein</fullName>
    </submittedName>
</protein>
<gene>
    <name evidence="1" type="ORF">SAY87_014041</name>
</gene>
<proteinExistence type="predicted"/>
<sequence>MTLGGSHGFYNNEGGNERALVLASSKWLARGLGDYSLVATWSDLLSSQQLCCNYYNVQNNGLHYCWQQCSIHHPEGNNEGGSAGVSHMATRSTCSATCHIK</sequence>